<evidence type="ECO:0000313" key="2">
    <source>
        <dbReference type="Proteomes" id="UP000683360"/>
    </source>
</evidence>
<name>A0A8S3SNY0_MYTED</name>
<dbReference type="Gene3D" id="2.120.10.30">
    <property type="entry name" value="TolB, C-terminal domain"/>
    <property type="match status" value="1"/>
</dbReference>
<organism evidence="1 2">
    <name type="scientific">Mytilus edulis</name>
    <name type="common">Blue mussel</name>
    <dbReference type="NCBI Taxonomy" id="6550"/>
    <lineage>
        <taxon>Eukaryota</taxon>
        <taxon>Metazoa</taxon>
        <taxon>Spiralia</taxon>
        <taxon>Lophotrochozoa</taxon>
        <taxon>Mollusca</taxon>
        <taxon>Bivalvia</taxon>
        <taxon>Autobranchia</taxon>
        <taxon>Pteriomorphia</taxon>
        <taxon>Mytilida</taxon>
        <taxon>Mytiloidea</taxon>
        <taxon>Mytilidae</taxon>
        <taxon>Mytilinae</taxon>
        <taxon>Mytilus</taxon>
    </lineage>
</organism>
<keyword evidence="2" id="KW-1185">Reference proteome</keyword>
<protein>
    <recommendedName>
        <fullName evidence="3">LRP4</fullName>
    </recommendedName>
</protein>
<dbReference type="AlphaFoldDB" id="A0A8S3SNY0"/>
<dbReference type="OrthoDB" id="10452855at2759"/>
<dbReference type="GO" id="GO:0007399">
    <property type="term" value="P:nervous system development"/>
    <property type="evidence" value="ECO:0007669"/>
    <property type="project" value="TreeGrafter"/>
</dbReference>
<comment type="caution">
    <text evidence="1">The sequence shown here is derived from an EMBL/GenBank/DDBJ whole genome shotgun (WGS) entry which is preliminary data.</text>
</comment>
<accession>A0A8S3SNY0</accession>
<evidence type="ECO:0008006" key="3">
    <source>
        <dbReference type="Google" id="ProtNLM"/>
    </source>
</evidence>
<dbReference type="PANTHER" id="PTHR46513:SF41">
    <property type="entry name" value="LOW-DENSITY LIPOPROTEIN RECEPTOR-RELATED PROTEIN"/>
    <property type="match status" value="1"/>
</dbReference>
<dbReference type="SUPFAM" id="SSF63825">
    <property type="entry name" value="YWTD domain"/>
    <property type="match status" value="1"/>
</dbReference>
<dbReference type="InterPro" id="IPR011042">
    <property type="entry name" value="6-blade_b-propeller_TolB-like"/>
</dbReference>
<reference evidence="1" key="1">
    <citation type="submission" date="2021-03" db="EMBL/GenBank/DDBJ databases">
        <authorList>
            <person name="Bekaert M."/>
        </authorList>
    </citation>
    <scope>NUCLEOTIDE SEQUENCE</scope>
</reference>
<evidence type="ECO:0000313" key="1">
    <source>
        <dbReference type="EMBL" id="CAG2222509.1"/>
    </source>
</evidence>
<gene>
    <name evidence="1" type="ORF">MEDL_35783</name>
</gene>
<sequence>MEIEVKVWFCLCVSFRCILLLSSYSCGKLLFSNLTAIMEYDVGTHNVAVLLEHGTHAVFALEYDYKNRYVYFPRYDIHDIVRYANYYSTDDKNVIERNKLTVFTLSEPWVIRLDVSKRWMYIVEENLGISKSKFDLGENRTIVNFVSTPVRCMHIDYDENRLYWINYNGDMKSAKDDGSDVQTIISTNVRRYYYAIGVFDSYIYYTINNQLFMVTKTPGFTPTVLYNGISLITSIFVFNQSAEENRKTRYGYDGDAGNGDMMLETLENQVPEINDIMSTSEIKREGQLEDLESNARILSEKRTVEFECLELAVKSRMKARE</sequence>
<dbReference type="InterPro" id="IPR050778">
    <property type="entry name" value="Cueball_EGF_LRP_Nidogen"/>
</dbReference>
<proteinExistence type="predicted"/>
<dbReference type="EMBL" id="CAJPWZ010001753">
    <property type="protein sequence ID" value="CAG2222509.1"/>
    <property type="molecule type" value="Genomic_DNA"/>
</dbReference>
<dbReference type="PANTHER" id="PTHR46513">
    <property type="entry name" value="VITELLOGENIN RECEPTOR-LIKE PROTEIN-RELATED-RELATED"/>
    <property type="match status" value="1"/>
</dbReference>
<dbReference type="Proteomes" id="UP000683360">
    <property type="component" value="Unassembled WGS sequence"/>
</dbReference>